<keyword evidence="1" id="KW-0521">NADP</keyword>
<dbReference type="Proteomes" id="UP000191554">
    <property type="component" value="Unassembled WGS sequence"/>
</dbReference>
<dbReference type="AlphaFoldDB" id="A0A1V4SI46"/>
<accession>A0A1V4SI46</accession>
<proteinExistence type="predicted"/>
<dbReference type="Pfam" id="PF05893">
    <property type="entry name" value="LuxC"/>
    <property type="match status" value="1"/>
</dbReference>
<evidence type="ECO:0000256" key="1">
    <source>
        <dbReference type="ARBA" id="ARBA00022857"/>
    </source>
</evidence>
<keyword evidence="3" id="KW-1185">Reference proteome</keyword>
<dbReference type="OrthoDB" id="580775at2"/>
<gene>
    <name evidence="2" type="ORF">CLHUN_24970</name>
</gene>
<name>A0A1V4SI46_RUMHU</name>
<dbReference type="InterPro" id="IPR016161">
    <property type="entry name" value="Ald_DH/histidinol_DH"/>
</dbReference>
<sequence>MLKSGGVVIPMRLNTDRSRIVYDKLNFIFPLNADLDKLGLIPSVKPFDDGICRLLSILSKALLNNPESKKYSDIAAFAFWCRKGNIELMKKERVLDLRLGRGVVLHIAPSNVPVNFAYSMVAGLLAGNINIIRLPTKSFEQVNIICDTLISVLEMEEFEKYRDFVTLVKYDKDDEINQYLSSICDVRIIWGGDNTIWELRKVPLKPRAFDITFADRYSISVIDSEKYRMEENPKKVAQDFYNDTYLFDQNACTSPHFIVWVGQERTIGDAKEMFWSELYKIVKSQYKLQPVQAVDKLATFYTAAANMDIIEAEMPDNLIIRAKLNKLSEGIEEYRCQGGYFYEYSAESLEEIIPIINQKYQTLSYYGFDKQVFKSFIGSGLKGFDRIVPIGKTLDFSLYWDGYDLISTLSRIIDIL</sequence>
<dbReference type="GO" id="GO:0003995">
    <property type="term" value="F:acyl-CoA dehydrogenase activity"/>
    <property type="evidence" value="ECO:0007669"/>
    <property type="project" value="InterPro"/>
</dbReference>
<dbReference type="EMBL" id="MZGX01000016">
    <property type="protein sequence ID" value="OPX43559.1"/>
    <property type="molecule type" value="Genomic_DNA"/>
</dbReference>
<evidence type="ECO:0000313" key="2">
    <source>
        <dbReference type="EMBL" id="OPX43559.1"/>
    </source>
</evidence>
<reference evidence="2 3" key="1">
    <citation type="submission" date="2017-03" db="EMBL/GenBank/DDBJ databases">
        <title>Genome sequence of Clostridium hungatei DSM 14427.</title>
        <authorList>
            <person name="Poehlein A."/>
            <person name="Daniel R."/>
        </authorList>
    </citation>
    <scope>NUCLEOTIDE SEQUENCE [LARGE SCALE GENOMIC DNA]</scope>
    <source>
        <strain evidence="2 3">DSM 14427</strain>
    </source>
</reference>
<evidence type="ECO:0000313" key="3">
    <source>
        <dbReference type="Proteomes" id="UP000191554"/>
    </source>
</evidence>
<organism evidence="2 3">
    <name type="scientific">Ruminiclostridium hungatei</name>
    <name type="common">Clostridium hungatei</name>
    <dbReference type="NCBI Taxonomy" id="48256"/>
    <lineage>
        <taxon>Bacteria</taxon>
        <taxon>Bacillati</taxon>
        <taxon>Bacillota</taxon>
        <taxon>Clostridia</taxon>
        <taxon>Eubacteriales</taxon>
        <taxon>Oscillospiraceae</taxon>
        <taxon>Ruminiclostridium</taxon>
    </lineage>
</organism>
<comment type="caution">
    <text evidence="2">The sequence shown here is derived from an EMBL/GenBank/DDBJ whole genome shotgun (WGS) entry which is preliminary data.</text>
</comment>
<dbReference type="GO" id="GO:0008218">
    <property type="term" value="P:bioluminescence"/>
    <property type="evidence" value="ECO:0007669"/>
    <property type="project" value="InterPro"/>
</dbReference>
<dbReference type="STRING" id="48256.CLHUN_24970"/>
<dbReference type="InterPro" id="IPR008670">
    <property type="entry name" value="CoA_reduct_LuxC"/>
</dbReference>
<dbReference type="SUPFAM" id="SSF53720">
    <property type="entry name" value="ALDH-like"/>
    <property type="match status" value="1"/>
</dbReference>
<protein>
    <submittedName>
        <fullName evidence="2">Acyl-CoA reductase (LuxC)</fullName>
    </submittedName>
</protein>